<dbReference type="Proteomes" id="UP000008370">
    <property type="component" value="Unassembled WGS sequence"/>
</dbReference>
<dbReference type="HOGENOM" id="CLU_079120_0_0_1"/>
<dbReference type="Gene3D" id="4.10.60.10">
    <property type="entry name" value="Zinc finger, CCHC-type"/>
    <property type="match status" value="1"/>
</dbReference>
<keyword evidence="2" id="KW-0863">Zinc-finger</keyword>
<accession>K5VQL3</accession>
<dbReference type="RefSeq" id="XP_007402417.1">
    <property type="nucleotide sequence ID" value="XM_007402355.1"/>
</dbReference>
<feature type="compositionally biased region" description="Low complexity" evidence="3">
    <location>
        <begin position="162"/>
        <end position="189"/>
    </location>
</feature>
<dbReference type="OrthoDB" id="3268757at2759"/>
<evidence type="ECO:0000256" key="2">
    <source>
        <dbReference type="PROSITE-ProRule" id="PRU00047"/>
    </source>
</evidence>
<dbReference type="KEGG" id="pco:PHACADRAFT_202101"/>
<name>K5VQL3_PHACS</name>
<dbReference type="AlphaFoldDB" id="K5VQL3"/>
<evidence type="ECO:0000256" key="1">
    <source>
        <dbReference type="ARBA" id="ARBA00022664"/>
    </source>
</evidence>
<dbReference type="GeneID" id="18911798"/>
<dbReference type="GO" id="GO:0008270">
    <property type="term" value="F:zinc ion binding"/>
    <property type="evidence" value="ECO:0007669"/>
    <property type="project" value="UniProtKB-KW"/>
</dbReference>
<keyword evidence="6" id="KW-1185">Reference proteome</keyword>
<evidence type="ECO:0000313" key="6">
    <source>
        <dbReference type="Proteomes" id="UP000008370"/>
    </source>
</evidence>
<feature type="domain" description="CCHC-type" evidence="4">
    <location>
        <begin position="229"/>
        <end position="244"/>
    </location>
</feature>
<proteinExistence type="predicted"/>
<dbReference type="SMART" id="SM00343">
    <property type="entry name" value="ZnF_C2HC"/>
    <property type="match status" value="1"/>
</dbReference>
<evidence type="ECO:0000259" key="4">
    <source>
        <dbReference type="PROSITE" id="PS50158"/>
    </source>
</evidence>
<dbReference type="GO" id="GO:0003676">
    <property type="term" value="F:nucleic acid binding"/>
    <property type="evidence" value="ECO:0007669"/>
    <property type="project" value="InterPro"/>
</dbReference>
<dbReference type="Pfam" id="PF00098">
    <property type="entry name" value="zf-CCHC"/>
    <property type="match status" value="1"/>
</dbReference>
<feature type="compositionally biased region" description="Polar residues" evidence="3">
    <location>
        <begin position="198"/>
        <end position="208"/>
    </location>
</feature>
<reference evidence="5 6" key="1">
    <citation type="journal article" date="2012" name="BMC Genomics">
        <title>Comparative genomics of the white-rot fungi, Phanerochaete carnosa and P. chrysosporium, to elucidate the genetic basis of the distinct wood types they colonize.</title>
        <authorList>
            <person name="Suzuki H."/>
            <person name="MacDonald J."/>
            <person name="Syed K."/>
            <person name="Salamov A."/>
            <person name="Hori C."/>
            <person name="Aerts A."/>
            <person name="Henrissat B."/>
            <person name="Wiebenga A."/>
            <person name="vanKuyk P.A."/>
            <person name="Barry K."/>
            <person name="Lindquist E."/>
            <person name="LaButti K."/>
            <person name="Lapidus A."/>
            <person name="Lucas S."/>
            <person name="Coutinho P."/>
            <person name="Gong Y."/>
            <person name="Samejima M."/>
            <person name="Mahadevan R."/>
            <person name="Abou-Zaid M."/>
            <person name="de Vries R.P."/>
            <person name="Igarashi K."/>
            <person name="Yadav J.S."/>
            <person name="Grigoriev I.V."/>
            <person name="Master E.R."/>
        </authorList>
    </citation>
    <scope>NUCLEOTIDE SEQUENCE [LARGE SCALE GENOMIC DNA]</scope>
    <source>
        <strain evidence="5 6">HHB-10118-sp</strain>
    </source>
</reference>
<evidence type="ECO:0000256" key="3">
    <source>
        <dbReference type="SAM" id="MobiDB-lite"/>
    </source>
</evidence>
<organism evidence="5 6">
    <name type="scientific">Phanerochaete carnosa (strain HHB-10118-sp)</name>
    <name type="common">White-rot fungus</name>
    <name type="synonym">Peniophora carnosa</name>
    <dbReference type="NCBI Taxonomy" id="650164"/>
    <lineage>
        <taxon>Eukaryota</taxon>
        <taxon>Fungi</taxon>
        <taxon>Dikarya</taxon>
        <taxon>Basidiomycota</taxon>
        <taxon>Agaricomycotina</taxon>
        <taxon>Agaricomycetes</taxon>
        <taxon>Polyporales</taxon>
        <taxon>Phanerochaetaceae</taxon>
        <taxon>Phanerochaete</taxon>
    </lineage>
</organism>
<keyword evidence="1" id="KW-0507">mRNA processing</keyword>
<dbReference type="GO" id="GO:0006397">
    <property type="term" value="P:mRNA processing"/>
    <property type="evidence" value="ECO:0007669"/>
    <property type="project" value="UniProtKB-KW"/>
</dbReference>
<dbReference type="EMBL" id="JH930586">
    <property type="protein sequence ID" value="EKM49030.1"/>
    <property type="molecule type" value="Genomic_DNA"/>
</dbReference>
<sequence>MAENQDSAALLNGSAMKPDAFDGTKSKYIAWKTQMKLYVVTQRKRLPEQFDRVLMILSYMKGGYAGKYVATFMKKYDADENSAMQMGALSAQEFFSKFELCAFQANIHDFEAHFQELKSLLEKALRADIIQLLYNSSEELPATYALYKQRVARIDLNQQQYRRQNPQSQQQGQFQPRQQQTQGAPRAQASVAAPTANAPVQTRRNGTGVTFGGRGQPMELDQARRLGLCFRCGEKGHLSRNCPNRQQTQQVRAAETPAIPTTNAFTPLVPLNEAPAATAEPFDWKKAIHEEIRAAMKGFASGQPGA</sequence>
<gene>
    <name evidence="5" type="ORF">PHACADRAFT_202101</name>
</gene>
<protein>
    <recommendedName>
        <fullName evidence="4">CCHC-type domain-containing protein</fullName>
    </recommendedName>
</protein>
<dbReference type="PROSITE" id="PS50158">
    <property type="entry name" value="ZF_CCHC"/>
    <property type="match status" value="1"/>
</dbReference>
<dbReference type="InterPro" id="IPR001878">
    <property type="entry name" value="Znf_CCHC"/>
</dbReference>
<dbReference type="InParanoid" id="K5VQL3"/>
<keyword evidence="2" id="KW-0479">Metal-binding</keyword>
<dbReference type="InterPro" id="IPR036875">
    <property type="entry name" value="Znf_CCHC_sf"/>
</dbReference>
<evidence type="ECO:0000313" key="5">
    <source>
        <dbReference type="EMBL" id="EKM49030.1"/>
    </source>
</evidence>
<keyword evidence="2" id="KW-0862">Zinc</keyword>
<feature type="region of interest" description="Disordered" evidence="3">
    <location>
        <begin position="162"/>
        <end position="217"/>
    </location>
</feature>
<dbReference type="SUPFAM" id="SSF57756">
    <property type="entry name" value="Retrovirus zinc finger-like domains"/>
    <property type="match status" value="1"/>
</dbReference>